<comment type="caution">
    <text evidence="4">The sequence shown here is derived from an EMBL/GenBank/DDBJ whole genome shotgun (WGS) entry which is preliminary data.</text>
</comment>
<protein>
    <submittedName>
        <fullName evidence="4">ABC transporter substrate-binding protein</fullName>
    </submittedName>
</protein>
<accession>A0A4Q9HRZ3</accession>
<evidence type="ECO:0000313" key="4">
    <source>
        <dbReference type="EMBL" id="TBO57742.1"/>
    </source>
</evidence>
<dbReference type="Proteomes" id="UP000292452">
    <property type="component" value="Unassembled WGS sequence"/>
</dbReference>
<evidence type="ECO:0000256" key="1">
    <source>
        <dbReference type="SAM" id="MobiDB-lite"/>
    </source>
</evidence>
<gene>
    <name evidence="4" type="ORF">EYS09_21110</name>
</gene>
<evidence type="ECO:0000259" key="3">
    <source>
        <dbReference type="Pfam" id="PF00496"/>
    </source>
</evidence>
<dbReference type="RefSeq" id="WP_131124399.1">
    <property type="nucleotide sequence ID" value="NZ_SIXH01000197.1"/>
</dbReference>
<feature type="region of interest" description="Disordered" evidence="1">
    <location>
        <begin position="24"/>
        <end position="49"/>
    </location>
</feature>
<evidence type="ECO:0000256" key="2">
    <source>
        <dbReference type="SAM" id="SignalP"/>
    </source>
</evidence>
<dbReference type="GO" id="GO:1904680">
    <property type="term" value="F:peptide transmembrane transporter activity"/>
    <property type="evidence" value="ECO:0007669"/>
    <property type="project" value="TreeGrafter"/>
</dbReference>
<dbReference type="AlphaFoldDB" id="A0A4Q9HRZ3"/>
<evidence type="ECO:0000313" key="5">
    <source>
        <dbReference type="Proteomes" id="UP000292452"/>
    </source>
</evidence>
<feature type="domain" description="Solute-binding protein family 5" evidence="3">
    <location>
        <begin position="119"/>
        <end position="514"/>
    </location>
</feature>
<dbReference type="SUPFAM" id="SSF53850">
    <property type="entry name" value="Periplasmic binding protein-like II"/>
    <property type="match status" value="1"/>
</dbReference>
<reference evidence="4 5" key="1">
    <citation type="submission" date="2019-02" db="EMBL/GenBank/DDBJ databases">
        <title>Draft Genome Sequence of Streptomyces sp. AM-2504, identified by 16S rRNA comparative analysis as a Streptomyces Kasugaensis strain.</title>
        <authorList>
            <person name="Napolioni V."/>
            <person name="Giuliodori A.M."/>
            <person name="Spurio R."/>
            <person name="Fabbretti A."/>
        </authorList>
    </citation>
    <scope>NUCLEOTIDE SEQUENCE [LARGE SCALE GENOMIC DNA]</scope>
    <source>
        <strain evidence="4 5">AM-2504</strain>
    </source>
</reference>
<dbReference type="GO" id="GO:0043190">
    <property type="term" value="C:ATP-binding cassette (ABC) transporter complex"/>
    <property type="evidence" value="ECO:0007669"/>
    <property type="project" value="InterPro"/>
</dbReference>
<feature type="chain" id="PRO_5039147704" evidence="2">
    <location>
        <begin position="18"/>
        <end position="600"/>
    </location>
</feature>
<dbReference type="GO" id="GO:0042597">
    <property type="term" value="C:periplasmic space"/>
    <property type="evidence" value="ECO:0007669"/>
    <property type="project" value="UniProtKB-ARBA"/>
</dbReference>
<dbReference type="Gene3D" id="3.40.190.10">
    <property type="entry name" value="Periplasmic binding protein-like II"/>
    <property type="match status" value="1"/>
</dbReference>
<dbReference type="Pfam" id="PF00496">
    <property type="entry name" value="SBP_bac_5"/>
    <property type="match status" value="1"/>
</dbReference>
<dbReference type="InterPro" id="IPR030678">
    <property type="entry name" value="Peptide/Ni-bd"/>
</dbReference>
<name>A0A4Q9HRZ3_STRKA</name>
<dbReference type="CDD" id="cd08506">
    <property type="entry name" value="PBP2_clavulanate_OppA2"/>
    <property type="match status" value="1"/>
</dbReference>
<feature type="signal peptide" evidence="2">
    <location>
        <begin position="1"/>
        <end position="17"/>
    </location>
</feature>
<dbReference type="InterPro" id="IPR039424">
    <property type="entry name" value="SBP_5"/>
</dbReference>
<dbReference type="PIRSF" id="PIRSF002741">
    <property type="entry name" value="MppA"/>
    <property type="match status" value="1"/>
</dbReference>
<dbReference type="Gene3D" id="3.10.105.10">
    <property type="entry name" value="Dipeptide-binding Protein, Domain 3"/>
    <property type="match status" value="1"/>
</dbReference>
<dbReference type="PROSITE" id="PS51257">
    <property type="entry name" value="PROKAR_LIPOPROTEIN"/>
    <property type="match status" value="1"/>
</dbReference>
<proteinExistence type="predicted"/>
<dbReference type="PANTHER" id="PTHR30290:SF83">
    <property type="entry name" value="ABC TRANSPORTER SUBSTRATE-BINDING PROTEIN"/>
    <property type="match status" value="1"/>
</dbReference>
<sequence>MNTFSTRRARAAIVALAAGSLALTGCSSGGGKDSKDKSKSDKDAASQSTAVAFGTAAESTGPAPAVKDAKSGGTITVYQRDSFNHLDPAQMYVSDMKVLANLVFRGLTSFRQDDNGKQTVVGDLATDSGQMSDGGKTWKYTLKDGVKFDDGKPITSADIRHSIERTYAKFITDGPTYVQQWLSGKGTAYRKALPDGPYKGDHLPKTVLDTPDDKTIIFHFNEPQSQLPYALTMPGYSAVPDGAKDTQDKYDVAPVCSGPYKIASFKSGKSMKLVKNTNWDPKTDAMRHQYVDGFDITFNHQASDSTKRLEADQGEAKNAISFSNAVDPTLTKQVLDDPNASKRLVQGYQPYVWQMNMNMDRLKDKKIRDAITYALPNGQIVRVNGGSYGGEIAGGLLAPTVAGYEKGYDPYGKLSHPNGEPEKAKKLLQEAGKTGMKLVYAYSNTEARQKEAVVIVDALNKAGFDVQKKEVDSASWYEQMGKVDNGFDIYMTGWGQDWADASTVIPPSYDGTQIQDGSSNYSHINDPHVNSEIARISKLTDVTQATAEWVKLHKYIVEKVNPAAPVFYTKTLQLYGSNVGGTRYSSDISYMDPNTLFLKK</sequence>
<keyword evidence="2" id="KW-0732">Signal</keyword>
<dbReference type="InterPro" id="IPR000914">
    <property type="entry name" value="SBP_5_dom"/>
</dbReference>
<organism evidence="4 5">
    <name type="scientific">Streptomyces kasugaensis</name>
    <dbReference type="NCBI Taxonomy" id="1946"/>
    <lineage>
        <taxon>Bacteria</taxon>
        <taxon>Bacillati</taxon>
        <taxon>Actinomycetota</taxon>
        <taxon>Actinomycetes</taxon>
        <taxon>Kitasatosporales</taxon>
        <taxon>Streptomycetaceae</taxon>
        <taxon>Streptomyces</taxon>
    </lineage>
</organism>
<dbReference type="GO" id="GO:0015833">
    <property type="term" value="P:peptide transport"/>
    <property type="evidence" value="ECO:0007669"/>
    <property type="project" value="TreeGrafter"/>
</dbReference>
<dbReference type="PANTHER" id="PTHR30290">
    <property type="entry name" value="PERIPLASMIC BINDING COMPONENT OF ABC TRANSPORTER"/>
    <property type="match status" value="1"/>
</dbReference>
<dbReference type="EMBL" id="SIXH01000197">
    <property type="protein sequence ID" value="TBO57742.1"/>
    <property type="molecule type" value="Genomic_DNA"/>
</dbReference>
<feature type="compositionally biased region" description="Basic and acidic residues" evidence="1">
    <location>
        <begin position="32"/>
        <end position="44"/>
    </location>
</feature>
<keyword evidence="5" id="KW-1185">Reference proteome</keyword>